<dbReference type="SUPFAM" id="SSF161098">
    <property type="entry name" value="MetI-like"/>
    <property type="match status" value="2"/>
</dbReference>
<reference evidence="10" key="2">
    <citation type="submission" date="2020-09" db="EMBL/GenBank/DDBJ databases">
        <authorList>
            <person name="Sun Q."/>
            <person name="Kim S."/>
        </authorList>
    </citation>
    <scope>NUCLEOTIDE SEQUENCE</scope>
    <source>
        <strain evidence="10">KCTC 12870</strain>
    </source>
</reference>
<feature type="transmembrane region" description="Helical" evidence="8">
    <location>
        <begin position="389"/>
        <end position="409"/>
    </location>
</feature>
<accession>A0A8J3DEW9</accession>
<organism evidence="10 11">
    <name type="scientific">Cerasicoccus arenae</name>
    <dbReference type="NCBI Taxonomy" id="424488"/>
    <lineage>
        <taxon>Bacteria</taxon>
        <taxon>Pseudomonadati</taxon>
        <taxon>Verrucomicrobiota</taxon>
        <taxon>Opitutia</taxon>
        <taxon>Puniceicoccales</taxon>
        <taxon>Cerasicoccaceae</taxon>
        <taxon>Cerasicoccus</taxon>
    </lineage>
</organism>
<keyword evidence="4" id="KW-0997">Cell inner membrane</keyword>
<dbReference type="Gene3D" id="1.10.3720.10">
    <property type="entry name" value="MetI-like"/>
    <property type="match status" value="2"/>
</dbReference>
<feature type="transmembrane region" description="Helical" evidence="8">
    <location>
        <begin position="61"/>
        <end position="82"/>
    </location>
</feature>
<feature type="transmembrane region" description="Helical" evidence="8">
    <location>
        <begin position="528"/>
        <end position="553"/>
    </location>
</feature>
<protein>
    <submittedName>
        <fullName evidence="10">ABC transporter permease</fullName>
    </submittedName>
</protein>
<evidence type="ECO:0000256" key="4">
    <source>
        <dbReference type="ARBA" id="ARBA00022519"/>
    </source>
</evidence>
<feature type="transmembrane region" description="Helical" evidence="8">
    <location>
        <begin position="7"/>
        <end position="26"/>
    </location>
</feature>
<dbReference type="EMBL" id="BMXG01000031">
    <property type="protein sequence ID" value="GHC13113.1"/>
    <property type="molecule type" value="Genomic_DNA"/>
</dbReference>
<sequence>MNRGFSLTVYAISAAFFGCFLIWPILQILQGGFFVDGEFSLVFFAEVFSNPIYLEGLVNSFGMGLFSTILALFLALPLAYVADRYEFRGKTICLGLALLPIMLPPFVGAIGIQQILGRHGVFNVILTKLGLMNPDMPMDWLADGRFWGIIVLNALSLYPILYLNTAASLANIDPAMEEAAENLGCRGWKKFFKITLPLMRPGLFAGCTIVFIWAFTELGVPLIFNFQRVTSVQIFDGLKEVGNNPFPYALVTVMLVFSIVLYLIGKGLFGRNTFTMMAKAGHASSAKKLGPLGQTLCLSLFVGVSFIALLPHLAVILISFSSDWYNSILPTGWTLHNFELALSNGLTVPSIRNSLFYAGVATLLNGAFGLAIAYVVVRSKLPGRGVLDTLSMLPLAVPGLVMAFGYFTMAQEGKFFGFLNPIENPTWLLIIAYAVRKLPFMVRSAVAGLQQTSETYEEAAQNLGCPPVKAAFKVTLPLIMANLLAGAILAFSQSMLEVSDSLILAVKQEFYPITKAMFELMSLLGDGPYLACALGVWAMCFLAVTIIGANLLLGKRLGAIFRV</sequence>
<feature type="domain" description="ABC transmembrane type-1" evidence="9">
    <location>
        <begin position="351"/>
        <end position="548"/>
    </location>
</feature>
<evidence type="ECO:0000256" key="7">
    <source>
        <dbReference type="ARBA" id="ARBA00023136"/>
    </source>
</evidence>
<feature type="transmembrane region" description="Helical" evidence="8">
    <location>
        <begin position="296"/>
        <end position="320"/>
    </location>
</feature>
<feature type="transmembrane region" description="Helical" evidence="8">
    <location>
        <begin position="146"/>
        <end position="163"/>
    </location>
</feature>
<feature type="transmembrane region" description="Helical" evidence="8">
    <location>
        <begin position="470"/>
        <end position="491"/>
    </location>
</feature>
<keyword evidence="6 8" id="KW-1133">Transmembrane helix</keyword>
<evidence type="ECO:0000256" key="8">
    <source>
        <dbReference type="RuleBase" id="RU363032"/>
    </source>
</evidence>
<feature type="transmembrane region" description="Helical" evidence="8">
    <location>
        <begin position="94"/>
        <end position="116"/>
    </location>
</feature>
<keyword evidence="2 8" id="KW-0813">Transport</keyword>
<reference evidence="10" key="1">
    <citation type="journal article" date="2014" name="Int. J. Syst. Evol. Microbiol.">
        <title>Complete genome sequence of Corynebacterium casei LMG S-19264T (=DSM 44701T), isolated from a smear-ripened cheese.</title>
        <authorList>
            <consortium name="US DOE Joint Genome Institute (JGI-PGF)"/>
            <person name="Walter F."/>
            <person name="Albersmeier A."/>
            <person name="Kalinowski J."/>
            <person name="Ruckert C."/>
        </authorList>
    </citation>
    <scope>NUCLEOTIDE SEQUENCE</scope>
    <source>
        <strain evidence="10">KCTC 12870</strain>
    </source>
</reference>
<dbReference type="InterPro" id="IPR000515">
    <property type="entry name" value="MetI-like"/>
</dbReference>
<feature type="domain" description="ABC transmembrane type-1" evidence="9">
    <location>
        <begin position="57"/>
        <end position="265"/>
    </location>
</feature>
<evidence type="ECO:0000313" key="11">
    <source>
        <dbReference type="Proteomes" id="UP000642829"/>
    </source>
</evidence>
<dbReference type="RefSeq" id="WP_189517385.1">
    <property type="nucleotide sequence ID" value="NZ_JBHLZG010000028.1"/>
</dbReference>
<keyword evidence="7 8" id="KW-0472">Membrane</keyword>
<dbReference type="PROSITE" id="PS50928">
    <property type="entry name" value="ABC_TM1"/>
    <property type="match status" value="2"/>
</dbReference>
<evidence type="ECO:0000256" key="5">
    <source>
        <dbReference type="ARBA" id="ARBA00022692"/>
    </source>
</evidence>
<dbReference type="PANTHER" id="PTHR43357">
    <property type="entry name" value="INNER MEMBRANE ABC TRANSPORTER PERMEASE PROTEIN YDCV"/>
    <property type="match status" value="1"/>
</dbReference>
<dbReference type="GO" id="GO:0005886">
    <property type="term" value="C:plasma membrane"/>
    <property type="evidence" value="ECO:0007669"/>
    <property type="project" value="UniProtKB-SubCell"/>
</dbReference>
<evidence type="ECO:0000256" key="3">
    <source>
        <dbReference type="ARBA" id="ARBA00022475"/>
    </source>
</evidence>
<dbReference type="GO" id="GO:0055085">
    <property type="term" value="P:transmembrane transport"/>
    <property type="evidence" value="ECO:0007669"/>
    <property type="project" value="InterPro"/>
</dbReference>
<dbReference type="Proteomes" id="UP000642829">
    <property type="component" value="Unassembled WGS sequence"/>
</dbReference>
<comment type="caution">
    <text evidence="10">The sequence shown here is derived from an EMBL/GenBank/DDBJ whole genome shotgun (WGS) entry which is preliminary data.</text>
</comment>
<keyword evidence="11" id="KW-1185">Reference proteome</keyword>
<dbReference type="InterPro" id="IPR035906">
    <property type="entry name" value="MetI-like_sf"/>
</dbReference>
<feature type="transmembrane region" description="Helical" evidence="8">
    <location>
        <begin position="203"/>
        <end position="226"/>
    </location>
</feature>
<comment type="similarity">
    <text evidence="8">Belongs to the binding-protein-dependent transport system permease family.</text>
</comment>
<name>A0A8J3DEW9_9BACT</name>
<comment type="subcellular location">
    <subcellularLocation>
        <location evidence="1">Cell inner membrane</location>
        <topology evidence="1">Multi-pass membrane protein</topology>
    </subcellularLocation>
    <subcellularLocation>
        <location evidence="8">Cell membrane</location>
        <topology evidence="8">Multi-pass membrane protein</topology>
    </subcellularLocation>
</comment>
<dbReference type="Pfam" id="PF00528">
    <property type="entry name" value="BPD_transp_1"/>
    <property type="match status" value="2"/>
</dbReference>
<evidence type="ECO:0000313" key="10">
    <source>
        <dbReference type="EMBL" id="GHC13113.1"/>
    </source>
</evidence>
<feature type="transmembrane region" description="Helical" evidence="8">
    <location>
        <begin position="355"/>
        <end position="377"/>
    </location>
</feature>
<gene>
    <name evidence="10" type="ORF">GCM10007047_33010</name>
</gene>
<evidence type="ECO:0000259" key="9">
    <source>
        <dbReference type="PROSITE" id="PS50928"/>
    </source>
</evidence>
<evidence type="ECO:0000256" key="6">
    <source>
        <dbReference type="ARBA" id="ARBA00022989"/>
    </source>
</evidence>
<keyword evidence="5 8" id="KW-0812">Transmembrane</keyword>
<dbReference type="PROSITE" id="PS51257">
    <property type="entry name" value="PROKAR_LIPOPROTEIN"/>
    <property type="match status" value="1"/>
</dbReference>
<feature type="transmembrane region" description="Helical" evidence="8">
    <location>
        <begin position="246"/>
        <end position="269"/>
    </location>
</feature>
<evidence type="ECO:0000256" key="1">
    <source>
        <dbReference type="ARBA" id="ARBA00004429"/>
    </source>
</evidence>
<dbReference type="AlphaFoldDB" id="A0A8J3DEW9"/>
<evidence type="ECO:0000256" key="2">
    <source>
        <dbReference type="ARBA" id="ARBA00022448"/>
    </source>
</evidence>
<keyword evidence="3" id="KW-1003">Cell membrane</keyword>
<dbReference type="PANTHER" id="PTHR43357:SF4">
    <property type="entry name" value="INNER MEMBRANE ABC TRANSPORTER PERMEASE PROTEIN YDCV"/>
    <property type="match status" value="1"/>
</dbReference>
<proteinExistence type="inferred from homology"/>
<dbReference type="CDD" id="cd06261">
    <property type="entry name" value="TM_PBP2"/>
    <property type="match status" value="2"/>
</dbReference>